<organism evidence="1 2">
    <name type="scientific">Apiospora marii</name>
    <dbReference type="NCBI Taxonomy" id="335849"/>
    <lineage>
        <taxon>Eukaryota</taxon>
        <taxon>Fungi</taxon>
        <taxon>Dikarya</taxon>
        <taxon>Ascomycota</taxon>
        <taxon>Pezizomycotina</taxon>
        <taxon>Sordariomycetes</taxon>
        <taxon>Xylariomycetidae</taxon>
        <taxon>Amphisphaeriales</taxon>
        <taxon>Apiosporaceae</taxon>
        <taxon>Apiospora</taxon>
    </lineage>
</organism>
<comment type="caution">
    <text evidence="1">The sequence shown here is derived from an EMBL/GenBank/DDBJ whole genome shotgun (WGS) entry which is preliminary data.</text>
</comment>
<name>A0ABR1S7W6_9PEZI</name>
<dbReference type="EMBL" id="JAQQWI010000007">
    <property type="protein sequence ID" value="KAK8027433.1"/>
    <property type="molecule type" value="Genomic_DNA"/>
</dbReference>
<accession>A0ABR1S7W6</accession>
<protein>
    <submittedName>
        <fullName evidence="1">Uncharacterized protein</fullName>
    </submittedName>
</protein>
<dbReference type="Proteomes" id="UP001396898">
    <property type="component" value="Unassembled WGS sequence"/>
</dbReference>
<evidence type="ECO:0000313" key="2">
    <source>
        <dbReference type="Proteomes" id="UP001396898"/>
    </source>
</evidence>
<evidence type="ECO:0000313" key="1">
    <source>
        <dbReference type="EMBL" id="KAK8027433.1"/>
    </source>
</evidence>
<sequence>MDDEEPEEDVVSGISGLLLRSLGSACRESRDIVTRAYPESLRVWEYGGPRFIARRSPRRSRQVRCNPATDILVIASMPDYSSLHPTEDGPDQRLGTNFRDARIARQFLRRPEEFRHFRKVISSFQRVALDYVGIRADDLDFDSDGENDYRDIQTDLEEVIRTPDTAMLLFWFESLRQLSLWPNPRWWPEVSGDRIWVDDVRMLSMDYESLGDDIDLLNDYRRYARIQHHHAAADEGLHWIARPKPLPSSKMGCYVPSAWLKE</sequence>
<keyword evidence="2" id="KW-1185">Reference proteome</keyword>
<proteinExistence type="predicted"/>
<gene>
    <name evidence="1" type="ORF">PG991_004489</name>
</gene>
<reference evidence="1 2" key="1">
    <citation type="submission" date="2023-01" db="EMBL/GenBank/DDBJ databases">
        <title>Analysis of 21 Apiospora genomes using comparative genomics revels a genus with tremendous synthesis potential of carbohydrate active enzymes and secondary metabolites.</title>
        <authorList>
            <person name="Sorensen T."/>
        </authorList>
    </citation>
    <scope>NUCLEOTIDE SEQUENCE [LARGE SCALE GENOMIC DNA]</scope>
    <source>
        <strain evidence="1 2">CBS 20057</strain>
    </source>
</reference>